<dbReference type="SMART" id="SM00382">
    <property type="entry name" value="AAA"/>
    <property type="match status" value="1"/>
</dbReference>
<evidence type="ECO:0000259" key="6">
    <source>
        <dbReference type="PROSITE" id="PS50893"/>
    </source>
</evidence>
<dbReference type="RefSeq" id="WP_010658920.1">
    <property type="nucleotide sequence ID" value="NZ_CP044971.1"/>
</dbReference>
<dbReference type="GeneID" id="61315057"/>
<name>A0A6I0DEF6_BRUAN</name>
<dbReference type="GO" id="GO:0016887">
    <property type="term" value="F:ATP hydrolysis activity"/>
    <property type="evidence" value="ECO:0007669"/>
    <property type="project" value="InterPro"/>
</dbReference>
<organism evidence="7 8">
    <name type="scientific">Brucella anthropi</name>
    <name type="common">Ochrobactrum anthropi</name>
    <dbReference type="NCBI Taxonomy" id="529"/>
    <lineage>
        <taxon>Bacteria</taxon>
        <taxon>Pseudomonadati</taxon>
        <taxon>Pseudomonadota</taxon>
        <taxon>Alphaproteobacteria</taxon>
        <taxon>Hyphomicrobiales</taxon>
        <taxon>Brucellaceae</taxon>
        <taxon>Brucella/Ochrobactrum group</taxon>
        <taxon>Brucella</taxon>
    </lineage>
</organism>
<evidence type="ECO:0000256" key="4">
    <source>
        <dbReference type="ARBA" id="ARBA00022741"/>
    </source>
</evidence>
<dbReference type="GO" id="GO:0005524">
    <property type="term" value="F:ATP binding"/>
    <property type="evidence" value="ECO:0007669"/>
    <property type="project" value="UniProtKB-KW"/>
</dbReference>
<evidence type="ECO:0000256" key="5">
    <source>
        <dbReference type="ARBA" id="ARBA00022840"/>
    </source>
</evidence>
<dbReference type="Gene3D" id="3.40.50.300">
    <property type="entry name" value="P-loop containing nucleotide triphosphate hydrolases"/>
    <property type="match status" value="1"/>
</dbReference>
<keyword evidence="5 7" id="KW-0067">ATP-binding</keyword>
<evidence type="ECO:0000256" key="1">
    <source>
        <dbReference type="ARBA" id="ARBA00004533"/>
    </source>
</evidence>
<sequence>MSTVFEVTKLRKNFGGLAVTNDVSLNMVKGDRVALIGPNGAGKTTFVNLVTGNLAATSGTVALDGENVSRLNAMQRVRRGLVRSFQVTRLFFDMTPEEHVALAVLQREGKTGRILGNYRKMPEVMDEVRDILDALGLLHLGQLRVSEIAYGQQRLLEIALALALRPKVLLLDEPAAGVPQSDTGRIEEALDRLPADLAVLMIEHDMDLVFRFAKRVVVLAAGTVIFDGLPEDVVQDTRVREAYLGSYAQ</sequence>
<dbReference type="PROSITE" id="PS50893">
    <property type="entry name" value="ABC_TRANSPORTER_2"/>
    <property type="match status" value="1"/>
</dbReference>
<dbReference type="InterPro" id="IPR027417">
    <property type="entry name" value="P-loop_NTPase"/>
</dbReference>
<feature type="domain" description="ABC transporter" evidence="6">
    <location>
        <begin position="5"/>
        <end position="246"/>
    </location>
</feature>
<dbReference type="InterPro" id="IPR003593">
    <property type="entry name" value="AAA+_ATPase"/>
</dbReference>
<gene>
    <name evidence="7" type="ORF">F9L06_11395</name>
</gene>
<keyword evidence="3" id="KW-0813">Transport</keyword>
<dbReference type="InterPro" id="IPR017871">
    <property type="entry name" value="ABC_transporter-like_CS"/>
</dbReference>
<keyword evidence="4" id="KW-0547">Nucleotide-binding</keyword>
<dbReference type="PANTHER" id="PTHR45772:SF2">
    <property type="entry name" value="ABC TRANSPORTER ATP-BINDING PROTEIN"/>
    <property type="match status" value="1"/>
</dbReference>
<dbReference type="Pfam" id="PF00005">
    <property type="entry name" value="ABC_tran"/>
    <property type="match status" value="1"/>
</dbReference>
<dbReference type="InterPro" id="IPR032823">
    <property type="entry name" value="BCA_ABC_TP_C"/>
</dbReference>
<comment type="caution">
    <text evidence="7">The sequence shown here is derived from an EMBL/GenBank/DDBJ whole genome shotgun (WGS) entry which is preliminary data.</text>
</comment>
<proteinExistence type="inferred from homology"/>
<comment type="similarity">
    <text evidence="2">Belongs to the ABC transporter superfamily.</text>
</comment>
<evidence type="ECO:0000256" key="3">
    <source>
        <dbReference type="ARBA" id="ARBA00022448"/>
    </source>
</evidence>
<evidence type="ECO:0000256" key="2">
    <source>
        <dbReference type="ARBA" id="ARBA00005417"/>
    </source>
</evidence>
<dbReference type="PROSITE" id="PS00211">
    <property type="entry name" value="ABC_TRANSPORTER_1"/>
    <property type="match status" value="1"/>
</dbReference>
<reference evidence="7 8" key="1">
    <citation type="submission" date="2019-09" db="EMBL/GenBank/DDBJ databases">
        <title>Taxonomic organization of the family Brucellaceae based on a phylogenomic approach.</title>
        <authorList>
            <person name="Leclercq S."/>
            <person name="Cloeckaert A."/>
            <person name="Zygmunt M.S."/>
        </authorList>
    </citation>
    <scope>NUCLEOTIDE SEQUENCE [LARGE SCALE GENOMIC DNA]</scope>
    <source>
        <strain evidence="7 8">CCUG 34461</strain>
    </source>
</reference>
<accession>A0A6I0DEF6</accession>
<dbReference type="PANTHER" id="PTHR45772">
    <property type="entry name" value="CONSERVED COMPONENT OF ABC TRANSPORTER FOR NATURAL AMINO ACIDS-RELATED"/>
    <property type="match status" value="1"/>
</dbReference>
<evidence type="ECO:0000313" key="7">
    <source>
        <dbReference type="EMBL" id="KAB2799186.1"/>
    </source>
</evidence>
<comment type="subcellular location">
    <subcellularLocation>
        <location evidence="1">Cell inner membrane</location>
    </subcellularLocation>
</comment>
<dbReference type="GO" id="GO:0005886">
    <property type="term" value="C:plasma membrane"/>
    <property type="evidence" value="ECO:0007669"/>
    <property type="project" value="UniProtKB-SubCell"/>
</dbReference>
<evidence type="ECO:0000313" key="8">
    <source>
        <dbReference type="Proteomes" id="UP000441102"/>
    </source>
</evidence>
<dbReference type="Proteomes" id="UP000441102">
    <property type="component" value="Unassembled WGS sequence"/>
</dbReference>
<dbReference type="InterPro" id="IPR003439">
    <property type="entry name" value="ABC_transporter-like_ATP-bd"/>
</dbReference>
<dbReference type="AlphaFoldDB" id="A0A6I0DEF6"/>
<protein>
    <submittedName>
        <fullName evidence="7">ABC transporter ATP-binding protein</fullName>
    </submittedName>
</protein>
<dbReference type="EMBL" id="WBWX01000003">
    <property type="protein sequence ID" value="KAB2799186.1"/>
    <property type="molecule type" value="Genomic_DNA"/>
</dbReference>
<dbReference type="Pfam" id="PF12399">
    <property type="entry name" value="BCA_ABC_TP_C"/>
    <property type="match status" value="1"/>
</dbReference>
<dbReference type="InterPro" id="IPR051120">
    <property type="entry name" value="ABC_AA/LPS_Transport"/>
</dbReference>
<dbReference type="SUPFAM" id="SSF52540">
    <property type="entry name" value="P-loop containing nucleoside triphosphate hydrolases"/>
    <property type="match status" value="1"/>
</dbReference>